<name>A0ACB9JH66_9ASTR</name>
<evidence type="ECO:0000313" key="2">
    <source>
        <dbReference type="Proteomes" id="UP001056120"/>
    </source>
</evidence>
<dbReference type="Proteomes" id="UP001056120">
    <property type="component" value="Linkage Group LG04"/>
</dbReference>
<reference evidence="1 2" key="2">
    <citation type="journal article" date="2022" name="Mol. Ecol. Resour.">
        <title>The genomes of chicory, endive, great burdock and yacon provide insights into Asteraceae paleo-polyploidization history and plant inulin production.</title>
        <authorList>
            <person name="Fan W."/>
            <person name="Wang S."/>
            <person name="Wang H."/>
            <person name="Wang A."/>
            <person name="Jiang F."/>
            <person name="Liu H."/>
            <person name="Zhao H."/>
            <person name="Xu D."/>
            <person name="Zhang Y."/>
        </authorList>
    </citation>
    <scope>NUCLEOTIDE SEQUENCE [LARGE SCALE GENOMIC DNA]</scope>
    <source>
        <strain evidence="2">cv. Yunnan</strain>
        <tissue evidence="1">Leaves</tissue>
    </source>
</reference>
<accession>A0ACB9JH66</accession>
<proteinExistence type="predicted"/>
<comment type="caution">
    <text evidence="1">The sequence shown here is derived from an EMBL/GenBank/DDBJ whole genome shotgun (WGS) entry which is preliminary data.</text>
</comment>
<sequence>MEKKWKVSKADGSTHSSSFSSSSLFRSSSLKTSVKSPLERSSSNKTTSKSSKSSQSLPRSKSANFTTKCSSFTKEHKSRFYILKRCITMLVSWNKHHNDS</sequence>
<keyword evidence="2" id="KW-1185">Reference proteome</keyword>
<organism evidence="1 2">
    <name type="scientific">Smallanthus sonchifolius</name>
    <dbReference type="NCBI Taxonomy" id="185202"/>
    <lineage>
        <taxon>Eukaryota</taxon>
        <taxon>Viridiplantae</taxon>
        <taxon>Streptophyta</taxon>
        <taxon>Embryophyta</taxon>
        <taxon>Tracheophyta</taxon>
        <taxon>Spermatophyta</taxon>
        <taxon>Magnoliopsida</taxon>
        <taxon>eudicotyledons</taxon>
        <taxon>Gunneridae</taxon>
        <taxon>Pentapetalae</taxon>
        <taxon>asterids</taxon>
        <taxon>campanulids</taxon>
        <taxon>Asterales</taxon>
        <taxon>Asteraceae</taxon>
        <taxon>Asteroideae</taxon>
        <taxon>Heliantheae alliance</taxon>
        <taxon>Millerieae</taxon>
        <taxon>Smallanthus</taxon>
    </lineage>
</organism>
<gene>
    <name evidence="1" type="ORF">L1987_13341</name>
</gene>
<reference evidence="2" key="1">
    <citation type="journal article" date="2022" name="Mol. Ecol. Resour.">
        <title>The genomes of chicory, endive, great burdock and yacon provide insights into Asteraceae palaeo-polyploidization history and plant inulin production.</title>
        <authorList>
            <person name="Fan W."/>
            <person name="Wang S."/>
            <person name="Wang H."/>
            <person name="Wang A."/>
            <person name="Jiang F."/>
            <person name="Liu H."/>
            <person name="Zhao H."/>
            <person name="Xu D."/>
            <person name="Zhang Y."/>
        </authorList>
    </citation>
    <scope>NUCLEOTIDE SEQUENCE [LARGE SCALE GENOMIC DNA]</scope>
    <source>
        <strain evidence="2">cv. Yunnan</strain>
    </source>
</reference>
<protein>
    <submittedName>
        <fullName evidence="1">Uncharacterized protein</fullName>
    </submittedName>
</protein>
<dbReference type="EMBL" id="CM042021">
    <property type="protein sequence ID" value="KAI3819501.1"/>
    <property type="molecule type" value="Genomic_DNA"/>
</dbReference>
<evidence type="ECO:0000313" key="1">
    <source>
        <dbReference type="EMBL" id="KAI3819501.1"/>
    </source>
</evidence>